<evidence type="ECO:0000313" key="5">
    <source>
        <dbReference type="EMBL" id="OUZ18167.1"/>
    </source>
</evidence>
<evidence type="ECO:0000256" key="2">
    <source>
        <dbReference type="ARBA" id="ARBA00023125"/>
    </source>
</evidence>
<dbReference type="PANTHER" id="PTHR47504:SF5">
    <property type="entry name" value="RIGHT ORIGIN-BINDING PROTEIN"/>
    <property type="match status" value="1"/>
</dbReference>
<gene>
    <name evidence="5" type="ORF">A5869_001649</name>
</gene>
<evidence type="ECO:0000256" key="1">
    <source>
        <dbReference type="ARBA" id="ARBA00023015"/>
    </source>
</evidence>
<dbReference type="SMART" id="SM00342">
    <property type="entry name" value="HTH_ARAC"/>
    <property type="match status" value="1"/>
</dbReference>
<name>A0A200I1L3_9ENTE</name>
<reference evidence="5 6" key="1">
    <citation type="submission" date="2017-05" db="EMBL/GenBank/DDBJ databases">
        <title>The Genome Sequence of Enterococcus faecium 2D5_DIV0622.</title>
        <authorList>
            <consortium name="The Broad Institute Genomics Platform"/>
            <consortium name="The Broad Institute Genomic Center for Infectious Diseases"/>
            <person name="Earl A."/>
            <person name="Manson A."/>
            <person name="Schwartman J."/>
            <person name="Gilmore M."/>
            <person name="Abouelleil A."/>
            <person name="Cao P."/>
            <person name="Chapman S."/>
            <person name="Cusick C."/>
            <person name="Shea T."/>
            <person name="Young S."/>
            <person name="Neafsey D."/>
            <person name="Nusbaum C."/>
            <person name="Birren B."/>
        </authorList>
    </citation>
    <scope>NUCLEOTIDE SEQUENCE [LARGE SCALE GENOMIC DNA]</scope>
    <source>
        <strain evidence="5 6">2D5_DIV0622</strain>
    </source>
</reference>
<dbReference type="InterPro" id="IPR050959">
    <property type="entry name" value="MarA-like"/>
</dbReference>
<dbReference type="SUPFAM" id="SSF46689">
    <property type="entry name" value="Homeodomain-like"/>
    <property type="match status" value="1"/>
</dbReference>
<evidence type="ECO:0000256" key="3">
    <source>
        <dbReference type="ARBA" id="ARBA00023163"/>
    </source>
</evidence>
<organism evidence="5 6">
    <name type="scientific">Enterococcus cecorum</name>
    <dbReference type="NCBI Taxonomy" id="44008"/>
    <lineage>
        <taxon>Bacteria</taxon>
        <taxon>Bacillati</taxon>
        <taxon>Bacillota</taxon>
        <taxon>Bacilli</taxon>
        <taxon>Lactobacillales</taxon>
        <taxon>Enterococcaceae</taxon>
        <taxon>Enterococcus</taxon>
    </lineage>
</organism>
<dbReference type="InterPro" id="IPR009057">
    <property type="entry name" value="Homeodomain-like_sf"/>
</dbReference>
<dbReference type="Gene3D" id="3.20.80.10">
    <property type="entry name" value="Regulatory factor, effector binding domain"/>
    <property type="match status" value="1"/>
</dbReference>
<dbReference type="Proteomes" id="UP000196503">
    <property type="component" value="Unassembled WGS sequence"/>
</dbReference>
<dbReference type="GO" id="GO:0003700">
    <property type="term" value="F:DNA-binding transcription factor activity"/>
    <property type="evidence" value="ECO:0007669"/>
    <property type="project" value="InterPro"/>
</dbReference>
<keyword evidence="2" id="KW-0238">DNA-binding</keyword>
<comment type="caution">
    <text evidence="5">The sequence shown here is derived from an EMBL/GenBank/DDBJ whole genome shotgun (WGS) entry which is preliminary data.</text>
</comment>
<dbReference type="Pfam" id="PF12833">
    <property type="entry name" value="HTH_18"/>
    <property type="match status" value="1"/>
</dbReference>
<dbReference type="SUPFAM" id="SSF55136">
    <property type="entry name" value="Probable bacterial effector-binding domain"/>
    <property type="match status" value="1"/>
</dbReference>
<protein>
    <recommendedName>
        <fullName evidence="4">HTH araC/xylS-type domain-containing protein</fullName>
    </recommendedName>
</protein>
<evidence type="ECO:0000313" key="6">
    <source>
        <dbReference type="Proteomes" id="UP000196503"/>
    </source>
</evidence>
<keyword evidence="1" id="KW-0805">Transcription regulation</keyword>
<dbReference type="InterPro" id="IPR011256">
    <property type="entry name" value="Reg_factor_effector_dom_sf"/>
</dbReference>
<dbReference type="InterPro" id="IPR018062">
    <property type="entry name" value="HTH_AraC-typ_CS"/>
</dbReference>
<dbReference type="EMBL" id="NIBL01000002">
    <property type="protein sequence ID" value="OUZ18167.1"/>
    <property type="molecule type" value="Genomic_DNA"/>
</dbReference>
<dbReference type="Gene3D" id="1.10.10.60">
    <property type="entry name" value="Homeodomain-like"/>
    <property type="match status" value="1"/>
</dbReference>
<dbReference type="GO" id="GO:0043565">
    <property type="term" value="F:sequence-specific DNA binding"/>
    <property type="evidence" value="ECO:0007669"/>
    <property type="project" value="InterPro"/>
</dbReference>
<feature type="domain" description="HTH araC/xylS-type" evidence="4">
    <location>
        <begin position="6"/>
        <end position="103"/>
    </location>
</feature>
<dbReference type="InterPro" id="IPR018060">
    <property type="entry name" value="HTH_AraC"/>
</dbReference>
<dbReference type="AlphaFoldDB" id="A0A200I1L3"/>
<dbReference type="Pfam" id="PF06445">
    <property type="entry name" value="GyrI-like"/>
    <property type="match status" value="1"/>
</dbReference>
<proteinExistence type="predicted"/>
<dbReference type="InterPro" id="IPR029442">
    <property type="entry name" value="GyrI-like"/>
</dbReference>
<accession>A0A200I1L3</accession>
<dbReference type="PROSITE" id="PS00041">
    <property type="entry name" value="HTH_ARAC_FAMILY_1"/>
    <property type="match status" value="1"/>
</dbReference>
<evidence type="ECO:0000259" key="4">
    <source>
        <dbReference type="PROSITE" id="PS01124"/>
    </source>
</evidence>
<keyword evidence="3" id="KW-0804">Transcription</keyword>
<dbReference type="PANTHER" id="PTHR47504">
    <property type="entry name" value="RIGHT ORIGIN-BINDING PROTEIN"/>
    <property type="match status" value="1"/>
</dbReference>
<dbReference type="RefSeq" id="WP_087663433.1">
    <property type="nucleotide sequence ID" value="NZ_JACJLG010000004.1"/>
</dbReference>
<dbReference type="SMART" id="SM00871">
    <property type="entry name" value="AraC_E_bind"/>
    <property type="match status" value="1"/>
</dbReference>
<dbReference type="InterPro" id="IPR010499">
    <property type="entry name" value="AraC_E-bd"/>
</dbReference>
<dbReference type="PROSITE" id="PS01124">
    <property type="entry name" value="HTH_ARAC_FAMILY_2"/>
    <property type="match status" value="1"/>
</dbReference>
<sequence>MLKQLNHCMQLIEQYLDSPDTMEQIAQQSQWPMLDIKQVFFYLTGMSLVEYIKNRKLSLATQKLLTGKSVTETAFESGYQSVDGFTRAYKKFSGMLPSEVYQKQRGRSFEPIQFKITVHGGNQMEYQLIEKTAFTFAGVSKRVKMQFEGVNQEIVALAQSITETQRNLMHQLKNGEPNEILNISYQADRQFLAEEDQLTHMIGVITQERNLPEGLDYLEMPASTWAVFPNKGPFPETLQQTMANIYTDWLVNHDYQLADSLSFSFTKMDPEKSGFAYSEIWIPVKK</sequence>